<reference evidence="1 2" key="1">
    <citation type="journal article" date="2019" name="Int. J. Syst. Evol. Microbiol.">
        <title>The Global Catalogue of Microorganisms (GCM) 10K type strain sequencing project: providing services to taxonomists for standard genome sequencing and annotation.</title>
        <authorList>
            <consortium name="The Broad Institute Genomics Platform"/>
            <consortium name="The Broad Institute Genome Sequencing Center for Infectious Disease"/>
            <person name="Wu L."/>
            <person name="Ma J."/>
        </authorList>
    </citation>
    <scope>NUCLEOTIDE SEQUENCE [LARGE SCALE GENOMIC DNA]</scope>
    <source>
        <strain evidence="1 2">JCM 16082</strain>
    </source>
</reference>
<sequence>MKTSAIILLTTITLQAQNQRNFSHTIQTNNAPEAIWSIWTNVDQWHEWDIGLKSAEMNEVFSLGAREEILSLEGQKSSFKVVEFVEDESYTMKVKLPLGSMLIKRFLTYENEKNYFTHQISFKGLTGGIFARMLGKKFKTMLPQAMQNIEILANSRS</sequence>
<keyword evidence="2" id="KW-1185">Reference proteome</keyword>
<organism evidence="1 2">
    <name type="scientific">Gangjinia marincola</name>
    <dbReference type="NCBI Taxonomy" id="578463"/>
    <lineage>
        <taxon>Bacteria</taxon>
        <taxon>Pseudomonadati</taxon>
        <taxon>Bacteroidota</taxon>
        <taxon>Flavobacteriia</taxon>
        <taxon>Flavobacteriales</taxon>
        <taxon>Flavobacteriaceae</taxon>
        <taxon>Gangjinia</taxon>
    </lineage>
</organism>
<dbReference type="RefSeq" id="WP_343765741.1">
    <property type="nucleotide sequence ID" value="NZ_BAAAFG010000015.1"/>
</dbReference>
<dbReference type="InterPro" id="IPR023393">
    <property type="entry name" value="START-like_dom_sf"/>
</dbReference>
<gene>
    <name evidence="1" type="ORF">GCM10009117_15670</name>
</gene>
<evidence type="ECO:0000313" key="2">
    <source>
        <dbReference type="Proteomes" id="UP001500507"/>
    </source>
</evidence>
<name>A0ABN1MGV6_9FLAO</name>
<dbReference type="EMBL" id="BAAAFG010000015">
    <property type="protein sequence ID" value="GAA0872420.1"/>
    <property type="molecule type" value="Genomic_DNA"/>
</dbReference>
<protein>
    <recommendedName>
        <fullName evidence="3">Polyketide cyclase</fullName>
    </recommendedName>
</protein>
<accession>A0ABN1MGV6</accession>
<dbReference type="Proteomes" id="UP001500507">
    <property type="component" value="Unassembled WGS sequence"/>
</dbReference>
<dbReference type="Gene3D" id="3.30.530.20">
    <property type="match status" value="1"/>
</dbReference>
<comment type="caution">
    <text evidence="1">The sequence shown here is derived from an EMBL/GenBank/DDBJ whole genome shotgun (WGS) entry which is preliminary data.</text>
</comment>
<evidence type="ECO:0008006" key="3">
    <source>
        <dbReference type="Google" id="ProtNLM"/>
    </source>
</evidence>
<proteinExistence type="predicted"/>
<evidence type="ECO:0000313" key="1">
    <source>
        <dbReference type="EMBL" id="GAA0872420.1"/>
    </source>
</evidence>
<dbReference type="SUPFAM" id="SSF55961">
    <property type="entry name" value="Bet v1-like"/>
    <property type="match status" value="1"/>
</dbReference>